<reference evidence="8" key="1">
    <citation type="submission" date="2021-05" db="EMBL/GenBank/DDBJ databases">
        <title>The genome of the haptophyte Pavlova lutheri (Diacronema luteri, Pavlovales) - a model for lipid biosynthesis in eukaryotic algae.</title>
        <authorList>
            <person name="Hulatt C.J."/>
            <person name="Posewitz M.C."/>
        </authorList>
    </citation>
    <scope>NUCLEOTIDE SEQUENCE</scope>
    <source>
        <strain evidence="8">NIVA-4/92</strain>
    </source>
</reference>
<comment type="cofactor">
    <cofactor evidence="1">
        <name>pyridoxal 5'-phosphate</name>
        <dbReference type="ChEBI" id="CHEBI:597326"/>
    </cofactor>
</comment>
<keyword evidence="5" id="KW-0663">Pyridoxal phosphate</keyword>
<dbReference type="InterPro" id="IPR015424">
    <property type="entry name" value="PyrdxlP-dep_Trfase"/>
</dbReference>
<dbReference type="EMBL" id="JAGTXO010000013">
    <property type="protein sequence ID" value="KAG8464305.1"/>
    <property type="molecule type" value="Genomic_DNA"/>
</dbReference>
<evidence type="ECO:0000313" key="9">
    <source>
        <dbReference type="Proteomes" id="UP000751190"/>
    </source>
</evidence>
<dbReference type="OMA" id="FGFECPP"/>
<dbReference type="FunFam" id="3.90.1150.10:FF:000151">
    <property type="entry name" value="Alanine aminotransferase 2"/>
    <property type="match status" value="1"/>
</dbReference>
<evidence type="ECO:0000256" key="3">
    <source>
        <dbReference type="ARBA" id="ARBA00022576"/>
    </source>
</evidence>
<evidence type="ECO:0000259" key="7">
    <source>
        <dbReference type="Pfam" id="PF00155"/>
    </source>
</evidence>
<dbReference type="InterPro" id="IPR004839">
    <property type="entry name" value="Aminotransferase_I/II_large"/>
</dbReference>
<comment type="caution">
    <text evidence="8">The sequence shown here is derived from an EMBL/GenBank/DDBJ whole genome shotgun (WGS) entry which is preliminary data.</text>
</comment>
<keyword evidence="9" id="KW-1185">Reference proteome</keyword>
<dbReference type="CDD" id="cd00609">
    <property type="entry name" value="AAT_like"/>
    <property type="match status" value="1"/>
</dbReference>
<name>A0A8J5XRX0_DIALT</name>
<dbReference type="GO" id="GO:0030170">
    <property type="term" value="F:pyridoxal phosphate binding"/>
    <property type="evidence" value="ECO:0007669"/>
    <property type="project" value="InterPro"/>
</dbReference>
<evidence type="ECO:0000256" key="1">
    <source>
        <dbReference type="ARBA" id="ARBA00001933"/>
    </source>
</evidence>
<dbReference type="PANTHER" id="PTHR11751:SF29">
    <property type="entry name" value="ALANINE TRANSAMINASE"/>
    <property type="match status" value="1"/>
</dbReference>
<gene>
    <name evidence="8" type="ORF">KFE25_003368</name>
</gene>
<dbReference type="Pfam" id="PF00155">
    <property type="entry name" value="Aminotran_1_2"/>
    <property type="match status" value="1"/>
</dbReference>
<dbReference type="FunFam" id="1.10.287.1970:FF:000001">
    <property type="entry name" value="Alanine aminotransferase 2"/>
    <property type="match status" value="1"/>
</dbReference>
<sequence length="518" mass="55761">MEGSLSRALVVALSAGSLLAYALRRRRCARVRPAGKALAVGGISGRFANAVTAVRGKLTLKANAYREQLAAGKGAGLPFTKVVECNIGNPQALGQRPLTFVRQVLSLLDYPPLVDHPDARALFPEDVRQRARELLAGIPGGVGAYSESQGALYVRQACARFIAARDGHAADPADIFLTDGASEAVKMCLQVCLRHAHDAILVPIPQYPLYSGSINLFGGQLCGYFLDEEHGWALTASEVQRALDDARAGGKCVRALVVINPGNPTGNTLALSDQQAIVELCARENIVLLADEVYQQNLYVPDEPWASFKRVACEMGERASELELFSFHSVSKGFLGECGRRAGYVECHNVPAEAKAALYKMIALGLCSNVAGQATIELMLNPPKPGEPSHALYAAERDELLASLHRRSQLFCDAFNEMEGVSCTRAEGALYLFPQIRLPARVLAKAAEAGVAPDAFYAEALLDATGICIVPGSGFKQREGTFHLRFAFLPAEEDIAGVVGLMRDFHKRFMDEHRGVAA</sequence>
<evidence type="ECO:0000256" key="5">
    <source>
        <dbReference type="ARBA" id="ARBA00022898"/>
    </source>
</evidence>
<dbReference type="InterPro" id="IPR015421">
    <property type="entry name" value="PyrdxlP-dep_Trfase_major"/>
</dbReference>
<protein>
    <recommendedName>
        <fullName evidence="7">Aminotransferase class I/classII large domain-containing protein</fullName>
    </recommendedName>
</protein>
<accession>A0A8J5XRX0</accession>
<dbReference type="GO" id="GO:0042853">
    <property type="term" value="P:L-alanine catabolic process"/>
    <property type="evidence" value="ECO:0007669"/>
    <property type="project" value="UniProtKB-UniPathway"/>
</dbReference>
<dbReference type="SUPFAM" id="SSF53383">
    <property type="entry name" value="PLP-dependent transferases"/>
    <property type="match status" value="1"/>
</dbReference>
<dbReference type="InterPro" id="IPR015422">
    <property type="entry name" value="PyrdxlP-dep_Trfase_small"/>
</dbReference>
<proteinExistence type="inferred from homology"/>
<dbReference type="InterPro" id="IPR045088">
    <property type="entry name" value="ALAT1/2-like"/>
</dbReference>
<dbReference type="UniPathway" id="UPA00528">
    <property type="reaction ID" value="UER00586"/>
</dbReference>
<dbReference type="FunFam" id="3.40.640.10:FF:000012">
    <property type="entry name" value="alanine aminotransferase 2"/>
    <property type="match status" value="1"/>
</dbReference>
<dbReference type="Proteomes" id="UP000751190">
    <property type="component" value="Unassembled WGS sequence"/>
</dbReference>
<comment type="subunit">
    <text evidence="2">Homodimer.</text>
</comment>
<dbReference type="Gene3D" id="3.90.1150.10">
    <property type="entry name" value="Aspartate Aminotransferase, domain 1"/>
    <property type="match status" value="1"/>
</dbReference>
<dbReference type="GO" id="GO:0008483">
    <property type="term" value="F:transaminase activity"/>
    <property type="evidence" value="ECO:0007669"/>
    <property type="project" value="UniProtKB-KW"/>
</dbReference>
<evidence type="ECO:0000256" key="4">
    <source>
        <dbReference type="ARBA" id="ARBA00022679"/>
    </source>
</evidence>
<evidence type="ECO:0000313" key="8">
    <source>
        <dbReference type="EMBL" id="KAG8464305.1"/>
    </source>
</evidence>
<dbReference type="OrthoDB" id="1732682at2759"/>
<evidence type="ECO:0000256" key="6">
    <source>
        <dbReference type="ARBA" id="ARBA00025785"/>
    </source>
</evidence>
<dbReference type="PANTHER" id="PTHR11751">
    <property type="entry name" value="ALANINE AMINOTRANSFERASE"/>
    <property type="match status" value="1"/>
</dbReference>
<comment type="similarity">
    <text evidence="6">Belongs to the class-I pyridoxal-phosphate-dependent aminotransferase family. Alanine aminotransferase subfamily.</text>
</comment>
<evidence type="ECO:0000256" key="2">
    <source>
        <dbReference type="ARBA" id="ARBA00011738"/>
    </source>
</evidence>
<dbReference type="AlphaFoldDB" id="A0A8J5XRX0"/>
<organism evidence="8 9">
    <name type="scientific">Diacronema lutheri</name>
    <name type="common">Unicellular marine alga</name>
    <name type="synonym">Monochrysis lutheri</name>
    <dbReference type="NCBI Taxonomy" id="2081491"/>
    <lineage>
        <taxon>Eukaryota</taxon>
        <taxon>Haptista</taxon>
        <taxon>Haptophyta</taxon>
        <taxon>Pavlovophyceae</taxon>
        <taxon>Pavlovales</taxon>
        <taxon>Pavlovaceae</taxon>
        <taxon>Diacronema</taxon>
    </lineage>
</organism>
<keyword evidence="3" id="KW-0032">Aminotransferase</keyword>
<keyword evidence="4" id="KW-0808">Transferase</keyword>
<dbReference type="Gene3D" id="1.10.287.1970">
    <property type="match status" value="1"/>
</dbReference>
<feature type="domain" description="Aminotransferase class I/classII large" evidence="7">
    <location>
        <begin position="123"/>
        <end position="491"/>
    </location>
</feature>
<dbReference type="Gene3D" id="3.40.640.10">
    <property type="entry name" value="Type I PLP-dependent aspartate aminotransferase-like (Major domain)"/>
    <property type="match status" value="1"/>
</dbReference>